<keyword evidence="3" id="KW-1185">Reference proteome</keyword>
<dbReference type="AlphaFoldDB" id="A0A4Z2HM90"/>
<proteinExistence type="predicted"/>
<dbReference type="EMBL" id="SRLO01000211">
    <property type="protein sequence ID" value="TNN66999.1"/>
    <property type="molecule type" value="Genomic_DNA"/>
</dbReference>
<evidence type="ECO:0000256" key="1">
    <source>
        <dbReference type="SAM" id="MobiDB-lite"/>
    </source>
</evidence>
<reference evidence="2 3" key="1">
    <citation type="submission" date="2019-03" db="EMBL/GenBank/DDBJ databases">
        <title>First draft genome of Liparis tanakae, snailfish: a comprehensive survey of snailfish specific genes.</title>
        <authorList>
            <person name="Kim W."/>
            <person name="Song I."/>
            <person name="Jeong J.-H."/>
            <person name="Kim D."/>
            <person name="Kim S."/>
            <person name="Ryu S."/>
            <person name="Song J.Y."/>
            <person name="Lee S.K."/>
        </authorList>
    </citation>
    <scope>NUCLEOTIDE SEQUENCE [LARGE SCALE GENOMIC DNA]</scope>
    <source>
        <tissue evidence="2">Muscle</tissue>
    </source>
</reference>
<sequence length="63" mass="7058">MQMVVHTKEPDPGVDHHNPLSSPSLITSNPSEGLNLRNLTRLTVNVIIPRRIWFGNTAQREAT</sequence>
<gene>
    <name evidence="2" type="ORF">EYF80_022772</name>
</gene>
<evidence type="ECO:0000313" key="3">
    <source>
        <dbReference type="Proteomes" id="UP000314294"/>
    </source>
</evidence>
<dbReference type="Proteomes" id="UP000314294">
    <property type="component" value="Unassembled WGS sequence"/>
</dbReference>
<feature type="region of interest" description="Disordered" evidence="1">
    <location>
        <begin position="1"/>
        <end position="31"/>
    </location>
</feature>
<organism evidence="2 3">
    <name type="scientific">Liparis tanakae</name>
    <name type="common">Tanaka's snailfish</name>
    <dbReference type="NCBI Taxonomy" id="230148"/>
    <lineage>
        <taxon>Eukaryota</taxon>
        <taxon>Metazoa</taxon>
        <taxon>Chordata</taxon>
        <taxon>Craniata</taxon>
        <taxon>Vertebrata</taxon>
        <taxon>Euteleostomi</taxon>
        <taxon>Actinopterygii</taxon>
        <taxon>Neopterygii</taxon>
        <taxon>Teleostei</taxon>
        <taxon>Neoteleostei</taxon>
        <taxon>Acanthomorphata</taxon>
        <taxon>Eupercaria</taxon>
        <taxon>Perciformes</taxon>
        <taxon>Cottioidei</taxon>
        <taxon>Cottales</taxon>
        <taxon>Liparidae</taxon>
        <taxon>Liparis</taxon>
    </lineage>
</organism>
<protein>
    <submittedName>
        <fullName evidence="2">Uncharacterized protein</fullName>
    </submittedName>
</protein>
<comment type="caution">
    <text evidence="2">The sequence shown here is derived from an EMBL/GenBank/DDBJ whole genome shotgun (WGS) entry which is preliminary data.</text>
</comment>
<evidence type="ECO:0000313" key="2">
    <source>
        <dbReference type="EMBL" id="TNN66999.1"/>
    </source>
</evidence>
<feature type="compositionally biased region" description="Polar residues" evidence="1">
    <location>
        <begin position="19"/>
        <end position="31"/>
    </location>
</feature>
<name>A0A4Z2HM90_9TELE</name>
<accession>A0A4Z2HM90</accession>
<feature type="compositionally biased region" description="Basic and acidic residues" evidence="1">
    <location>
        <begin position="1"/>
        <end position="18"/>
    </location>
</feature>